<feature type="domain" description="LNS2/PITP" evidence="1">
    <location>
        <begin position="1"/>
        <end position="111"/>
    </location>
</feature>
<dbReference type="InterPro" id="IPR026058">
    <property type="entry name" value="LIPIN"/>
</dbReference>
<dbReference type="Proteomes" id="UP000485058">
    <property type="component" value="Unassembled WGS sequence"/>
</dbReference>
<keyword evidence="3" id="KW-1185">Reference proteome</keyword>
<dbReference type="InterPro" id="IPR031315">
    <property type="entry name" value="LNS2/PITP"/>
</dbReference>
<dbReference type="PANTHER" id="PTHR12181">
    <property type="entry name" value="LIPIN"/>
    <property type="match status" value="1"/>
</dbReference>
<dbReference type="EMBL" id="BLLF01000408">
    <property type="protein sequence ID" value="GFH11486.1"/>
    <property type="molecule type" value="Genomic_DNA"/>
</dbReference>
<reference evidence="2 3" key="1">
    <citation type="submission" date="2020-02" db="EMBL/GenBank/DDBJ databases">
        <title>Draft genome sequence of Haematococcus lacustris strain NIES-144.</title>
        <authorList>
            <person name="Morimoto D."/>
            <person name="Nakagawa S."/>
            <person name="Yoshida T."/>
            <person name="Sawayama S."/>
        </authorList>
    </citation>
    <scope>NUCLEOTIDE SEQUENCE [LARGE SCALE GENOMIC DNA]</scope>
    <source>
        <strain evidence="2 3">NIES-144</strain>
    </source>
</reference>
<evidence type="ECO:0000259" key="1">
    <source>
        <dbReference type="SMART" id="SM00775"/>
    </source>
</evidence>
<organism evidence="2 3">
    <name type="scientific">Haematococcus lacustris</name>
    <name type="common">Green alga</name>
    <name type="synonym">Haematococcus pluvialis</name>
    <dbReference type="NCBI Taxonomy" id="44745"/>
    <lineage>
        <taxon>Eukaryota</taxon>
        <taxon>Viridiplantae</taxon>
        <taxon>Chlorophyta</taxon>
        <taxon>core chlorophytes</taxon>
        <taxon>Chlorophyceae</taxon>
        <taxon>CS clade</taxon>
        <taxon>Chlamydomonadales</taxon>
        <taxon>Haematococcaceae</taxon>
        <taxon>Haematococcus</taxon>
    </lineage>
</organism>
<protein>
    <submittedName>
        <fullName evidence="2">LNS2 domain-containing protein</fullName>
    </submittedName>
</protein>
<gene>
    <name evidence="2" type="ORF">HaLaN_06990</name>
</gene>
<dbReference type="GO" id="GO:0008195">
    <property type="term" value="F:phosphatidate phosphatase activity"/>
    <property type="evidence" value="ECO:0007669"/>
    <property type="project" value="TreeGrafter"/>
</dbReference>
<dbReference type="InterPro" id="IPR013209">
    <property type="entry name" value="LNS2"/>
</dbReference>
<dbReference type="AlphaFoldDB" id="A0A699YWU9"/>
<dbReference type="Pfam" id="PF08235">
    <property type="entry name" value="LNS2"/>
    <property type="match status" value="1"/>
</dbReference>
<evidence type="ECO:0000313" key="2">
    <source>
        <dbReference type="EMBL" id="GFH11486.1"/>
    </source>
</evidence>
<name>A0A699YWU9_HAELA</name>
<accession>A0A699YWU9</accession>
<proteinExistence type="predicted"/>
<sequence length="130" mass="14894">MYLSSRSISQANITRDYINSLVQGKHRMPLGPVIISPHGLLPSLYREMILRRPHEFKIATLLDIRSLFPPDWNPFYAGFGNRDTDEISYREVGVPLGRIFIINPKVGHDGLQAAGYMTRWLTGFDCVMMR</sequence>
<comment type="caution">
    <text evidence="2">The sequence shown here is derived from an EMBL/GenBank/DDBJ whole genome shotgun (WGS) entry which is preliminary data.</text>
</comment>
<evidence type="ECO:0000313" key="3">
    <source>
        <dbReference type="Proteomes" id="UP000485058"/>
    </source>
</evidence>
<dbReference type="SMART" id="SM00775">
    <property type="entry name" value="LNS2"/>
    <property type="match status" value="1"/>
</dbReference>
<dbReference type="PANTHER" id="PTHR12181:SF12">
    <property type="entry name" value="PHOSPHATIDATE PHOSPHATASE"/>
    <property type="match status" value="1"/>
</dbReference>